<dbReference type="NCBIfam" id="TIGR02532">
    <property type="entry name" value="IV_pilin_GFxxxE"/>
    <property type="match status" value="1"/>
</dbReference>
<feature type="transmembrane region" description="Helical" evidence="1">
    <location>
        <begin position="21"/>
        <end position="44"/>
    </location>
</feature>
<name>A0A0K6GT19_9NEIS</name>
<keyword evidence="3" id="KW-1185">Reference proteome</keyword>
<evidence type="ECO:0000313" key="3">
    <source>
        <dbReference type="Proteomes" id="UP000243535"/>
    </source>
</evidence>
<evidence type="ECO:0000256" key="1">
    <source>
        <dbReference type="SAM" id="Phobius"/>
    </source>
</evidence>
<proteinExistence type="predicted"/>
<reference evidence="3" key="1">
    <citation type="submission" date="2015-08" db="EMBL/GenBank/DDBJ databases">
        <authorList>
            <person name="Varghese N."/>
        </authorList>
    </citation>
    <scope>NUCLEOTIDE SEQUENCE [LARGE SCALE GENOMIC DNA]</scope>
    <source>
        <strain evidence="3">DSM 17901</strain>
    </source>
</reference>
<keyword evidence="1" id="KW-0472">Membrane</keyword>
<dbReference type="STRING" id="375574.GCA_001418035_00515"/>
<dbReference type="PROSITE" id="PS00409">
    <property type="entry name" value="PROKAR_NTER_METHYL"/>
    <property type="match status" value="1"/>
</dbReference>
<protein>
    <submittedName>
        <fullName evidence="2">Prepilin-type N-terminal cleavage/methylation domain</fullName>
    </submittedName>
</protein>
<gene>
    <name evidence="2" type="ORF">Ga0061063_0717</name>
</gene>
<dbReference type="GO" id="GO:0043683">
    <property type="term" value="P:type IV pilus assembly"/>
    <property type="evidence" value="ECO:0007669"/>
    <property type="project" value="InterPro"/>
</dbReference>
<keyword evidence="1" id="KW-1133">Transmembrane helix</keyword>
<dbReference type="Proteomes" id="UP000243535">
    <property type="component" value="Unassembled WGS sequence"/>
</dbReference>
<dbReference type="InterPro" id="IPR032092">
    <property type="entry name" value="PilW"/>
</dbReference>
<dbReference type="InterPro" id="IPR012902">
    <property type="entry name" value="N_methyl_site"/>
</dbReference>
<dbReference type="EMBL" id="CYHA01000001">
    <property type="protein sequence ID" value="CUA81870.1"/>
    <property type="molecule type" value="Genomic_DNA"/>
</dbReference>
<evidence type="ECO:0000313" key="2">
    <source>
        <dbReference type="EMBL" id="CUA81870.1"/>
    </source>
</evidence>
<keyword evidence="1" id="KW-0812">Transmembrane</keyword>
<dbReference type="AlphaFoldDB" id="A0A0K6GT19"/>
<dbReference type="Pfam" id="PF16074">
    <property type="entry name" value="PilW"/>
    <property type="match status" value="1"/>
</dbReference>
<dbReference type="Pfam" id="PF07963">
    <property type="entry name" value="N_methyl"/>
    <property type="match status" value="1"/>
</dbReference>
<accession>A0A0K6GT19</accession>
<sequence length="347" mass="36000">MSCRYRPTEDGQALRHQRGVSLVELMVALTLGLVVLATVLSAYLNTRRTLANAEERISRQQDARYAVQTLARDVRMAGELGCLSLAEASGSIVNAVASAAPWRQLAATGAGVAGLAQASATDNTWFGGSGMVPVGEVLIVQYGQLIGPVASYSVASGQLAQLSFPVASQSDWKAWGTVVVSSCGRADVLAVGSGGVTVSTGASGSTLTLAHALPLASGAVSGHQPGSLEVLALVSRAYFIAASGGVRSLWRMDLKKDGTRSVPALVASGVDQWQVEYGIRSACNASGPRMVFRADAAGVAQEEWPRLALLRLQLAFPYRDAAAASATLTYQANVALRSQPPCGGEQP</sequence>
<dbReference type="RefSeq" id="WP_055433300.1">
    <property type="nucleotide sequence ID" value="NZ_CYHA01000001.1"/>
</dbReference>
<organism evidence="2 3">
    <name type="scientific">Gulbenkiania indica</name>
    <dbReference type="NCBI Taxonomy" id="375574"/>
    <lineage>
        <taxon>Bacteria</taxon>
        <taxon>Pseudomonadati</taxon>
        <taxon>Pseudomonadota</taxon>
        <taxon>Betaproteobacteria</taxon>
        <taxon>Neisseriales</taxon>
        <taxon>Chromobacteriaceae</taxon>
        <taxon>Gulbenkiania</taxon>
    </lineage>
</organism>